<feature type="transmembrane region" description="Helical" evidence="1">
    <location>
        <begin position="374"/>
        <end position="392"/>
    </location>
</feature>
<evidence type="ECO:0000313" key="3">
    <source>
        <dbReference type="Proteomes" id="UP000183376"/>
    </source>
</evidence>
<dbReference type="RefSeq" id="WP_030428136.1">
    <property type="nucleotide sequence ID" value="NZ_JOEF01000003.1"/>
</dbReference>
<dbReference type="eggNOG" id="ENOG502Z8BY">
    <property type="taxonomic scope" value="Bacteria"/>
</dbReference>
<feature type="transmembrane region" description="Helical" evidence="1">
    <location>
        <begin position="12"/>
        <end position="33"/>
    </location>
</feature>
<dbReference type="AlphaFoldDB" id="A0A1H0AG45"/>
<sequence>MERDRSGLHRWLMRATAALCALSGAGLLAALALADRPRLSALVGCGVVFLSALVVFVVRPFGREPRHYWVCSAAVSAFCLAGLVGTWHLVHEDDHHVVIGAEVTSAEMVETYLAQELPRGSAPWRVPTGVYLESIQFANSNEVKVSGYVWQRYSDDIPASVSRGVVLPEADDSYPAKQAYRHREPGAEVIGWYFKTSFVQKFDYTRYPLDRQDVWIRMWHPDLDRRVVLTPDFGAYPRPWQASAMHGLDPQFVTARWQPQSTLFSYSRHDYTTNFGQGRYADRPPFPELYFNLLVSRQFHGPLFETLVPTGFIAVLVFAALFVTTRGDELRRTFVGFTSFGVISFAVSMVLVVAVRQNAIREATAAPGIVYLEYYSFVLYLVVLLSAINALLVTARNPTLVVRWRDNLLPRIAYWPVLFGFSLAATLYTLG</sequence>
<protein>
    <recommendedName>
        <fullName evidence="4">Neurotransmitter-gated ion-channel ligand binding domain-containing protein</fullName>
    </recommendedName>
</protein>
<evidence type="ECO:0008006" key="4">
    <source>
        <dbReference type="Google" id="ProtNLM"/>
    </source>
</evidence>
<gene>
    <name evidence="2" type="ORF">SAMN04489726_6035</name>
</gene>
<feature type="transmembrane region" description="Helical" evidence="1">
    <location>
        <begin position="39"/>
        <end position="58"/>
    </location>
</feature>
<evidence type="ECO:0000256" key="1">
    <source>
        <dbReference type="SAM" id="Phobius"/>
    </source>
</evidence>
<keyword evidence="1" id="KW-0472">Membrane</keyword>
<accession>A0A1H0AG45</accession>
<organism evidence="2 3">
    <name type="scientific">Allokutzneria albata</name>
    <name type="common">Kibdelosporangium albatum</name>
    <dbReference type="NCBI Taxonomy" id="211114"/>
    <lineage>
        <taxon>Bacteria</taxon>
        <taxon>Bacillati</taxon>
        <taxon>Actinomycetota</taxon>
        <taxon>Actinomycetes</taxon>
        <taxon>Pseudonocardiales</taxon>
        <taxon>Pseudonocardiaceae</taxon>
        <taxon>Allokutzneria</taxon>
    </lineage>
</organism>
<evidence type="ECO:0000313" key="2">
    <source>
        <dbReference type="EMBL" id="SDN31983.1"/>
    </source>
</evidence>
<keyword evidence="1" id="KW-0812">Transmembrane</keyword>
<feature type="transmembrane region" description="Helical" evidence="1">
    <location>
        <begin position="334"/>
        <end position="354"/>
    </location>
</feature>
<proteinExistence type="predicted"/>
<feature type="transmembrane region" description="Helical" evidence="1">
    <location>
        <begin position="303"/>
        <end position="322"/>
    </location>
</feature>
<dbReference type="OrthoDB" id="2489132at2"/>
<feature type="transmembrane region" description="Helical" evidence="1">
    <location>
        <begin position="412"/>
        <end position="430"/>
    </location>
</feature>
<name>A0A1H0AG45_ALLAB</name>
<keyword evidence="3" id="KW-1185">Reference proteome</keyword>
<dbReference type="STRING" id="211114.SAMN04489726_6035"/>
<feature type="transmembrane region" description="Helical" evidence="1">
    <location>
        <begin position="70"/>
        <end position="90"/>
    </location>
</feature>
<dbReference type="EMBL" id="LT629701">
    <property type="protein sequence ID" value="SDN31983.1"/>
    <property type="molecule type" value="Genomic_DNA"/>
</dbReference>
<keyword evidence="1" id="KW-1133">Transmembrane helix</keyword>
<dbReference type="Proteomes" id="UP000183376">
    <property type="component" value="Chromosome I"/>
</dbReference>
<reference evidence="2 3" key="1">
    <citation type="submission" date="2016-10" db="EMBL/GenBank/DDBJ databases">
        <authorList>
            <person name="de Groot N.N."/>
        </authorList>
    </citation>
    <scope>NUCLEOTIDE SEQUENCE [LARGE SCALE GENOMIC DNA]</scope>
    <source>
        <strain evidence="2 3">DSM 44149</strain>
    </source>
</reference>